<evidence type="ECO:0000256" key="6">
    <source>
        <dbReference type="SAM" id="MobiDB-lite"/>
    </source>
</evidence>
<keyword evidence="1 4" id="KW-0238">DNA-binding</keyword>
<comment type="subcellular location">
    <subcellularLocation>
        <location evidence="4 5">Nucleus</location>
    </subcellularLocation>
</comment>
<protein>
    <recommendedName>
        <fullName evidence="7">Homeobox domain-containing protein</fullName>
    </recommendedName>
</protein>
<dbReference type="SUPFAM" id="SSF46689">
    <property type="entry name" value="Homeodomain-like"/>
    <property type="match status" value="1"/>
</dbReference>
<dbReference type="PANTHER" id="PTHR24327">
    <property type="entry name" value="HOMEOBOX PROTEIN"/>
    <property type="match status" value="1"/>
</dbReference>
<dbReference type="CDD" id="cd00086">
    <property type="entry name" value="homeodomain"/>
    <property type="match status" value="1"/>
</dbReference>
<evidence type="ECO:0000256" key="2">
    <source>
        <dbReference type="ARBA" id="ARBA00023155"/>
    </source>
</evidence>
<dbReference type="PROSITE" id="PS50071">
    <property type="entry name" value="HOMEOBOX_2"/>
    <property type="match status" value="1"/>
</dbReference>
<keyword evidence="9" id="KW-1185">Reference proteome</keyword>
<dbReference type="InterPro" id="IPR001356">
    <property type="entry name" value="HD"/>
</dbReference>
<dbReference type="InterPro" id="IPR009057">
    <property type="entry name" value="Homeodomain-like_sf"/>
</dbReference>
<dbReference type="Proteomes" id="UP000053257">
    <property type="component" value="Unassembled WGS sequence"/>
</dbReference>
<accession>A0A0C3SF91</accession>
<dbReference type="GO" id="GO:0000978">
    <property type="term" value="F:RNA polymerase II cis-regulatory region sequence-specific DNA binding"/>
    <property type="evidence" value="ECO:0007669"/>
    <property type="project" value="TreeGrafter"/>
</dbReference>
<evidence type="ECO:0000259" key="7">
    <source>
        <dbReference type="PROSITE" id="PS50071"/>
    </source>
</evidence>
<dbReference type="Pfam" id="PF00046">
    <property type="entry name" value="Homeodomain"/>
    <property type="match status" value="1"/>
</dbReference>
<reference evidence="8 9" key="1">
    <citation type="journal article" date="2014" name="PLoS Genet.">
        <title>Analysis of the Phlebiopsis gigantea genome, transcriptome and secretome provides insight into its pioneer colonization strategies of wood.</title>
        <authorList>
            <person name="Hori C."/>
            <person name="Ishida T."/>
            <person name="Igarashi K."/>
            <person name="Samejima M."/>
            <person name="Suzuki H."/>
            <person name="Master E."/>
            <person name="Ferreira P."/>
            <person name="Ruiz-Duenas F.J."/>
            <person name="Held B."/>
            <person name="Canessa P."/>
            <person name="Larrondo L.F."/>
            <person name="Schmoll M."/>
            <person name="Druzhinina I.S."/>
            <person name="Kubicek C.P."/>
            <person name="Gaskell J.A."/>
            <person name="Kersten P."/>
            <person name="St John F."/>
            <person name="Glasner J."/>
            <person name="Sabat G."/>
            <person name="Splinter BonDurant S."/>
            <person name="Syed K."/>
            <person name="Yadav J."/>
            <person name="Mgbeahuruike A.C."/>
            <person name="Kovalchuk A."/>
            <person name="Asiegbu F.O."/>
            <person name="Lackner G."/>
            <person name="Hoffmeister D."/>
            <person name="Rencoret J."/>
            <person name="Gutierrez A."/>
            <person name="Sun H."/>
            <person name="Lindquist E."/>
            <person name="Barry K."/>
            <person name="Riley R."/>
            <person name="Grigoriev I.V."/>
            <person name="Henrissat B."/>
            <person name="Kues U."/>
            <person name="Berka R.M."/>
            <person name="Martinez A.T."/>
            <person name="Covert S.F."/>
            <person name="Blanchette R.A."/>
            <person name="Cullen D."/>
        </authorList>
    </citation>
    <scope>NUCLEOTIDE SEQUENCE [LARGE SCALE GENOMIC DNA]</scope>
    <source>
        <strain evidence="8 9">11061_1 CR5-6</strain>
    </source>
</reference>
<evidence type="ECO:0000313" key="9">
    <source>
        <dbReference type="Proteomes" id="UP000053257"/>
    </source>
</evidence>
<dbReference type="HOGENOM" id="CLU_655707_0_0_1"/>
<dbReference type="EMBL" id="KN840444">
    <property type="protein sequence ID" value="KIP11675.1"/>
    <property type="molecule type" value="Genomic_DNA"/>
</dbReference>
<keyword evidence="2 4" id="KW-0371">Homeobox</keyword>
<evidence type="ECO:0000256" key="3">
    <source>
        <dbReference type="ARBA" id="ARBA00023242"/>
    </source>
</evidence>
<dbReference type="AlphaFoldDB" id="A0A0C3SF91"/>
<dbReference type="Gene3D" id="1.10.10.60">
    <property type="entry name" value="Homeodomain-like"/>
    <property type="match status" value="1"/>
</dbReference>
<feature type="domain" description="Homeobox" evidence="7">
    <location>
        <begin position="137"/>
        <end position="200"/>
    </location>
</feature>
<keyword evidence="3 4" id="KW-0539">Nucleus</keyword>
<feature type="region of interest" description="Disordered" evidence="6">
    <location>
        <begin position="213"/>
        <end position="271"/>
    </location>
</feature>
<organism evidence="8 9">
    <name type="scientific">Phlebiopsis gigantea (strain 11061_1 CR5-6)</name>
    <name type="common">White-rot fungus</name>
    <name type="synonym">Peniophora gigantea</name>
    <dbReference type="NCBI Taxonomy" id="745531"/>
    <lineage>
        <taxon>Eukaryota</taxon>
        <taxon>Fungi</taxon>
        <taxon>Dikarya</taxon>
        <taxon>Basidiomycota</taxon>
        <taxon>Agaricomycotina</taxon>
        <taxon>Agaricomycetes</taxon>
        <taxon>Polyporales</taxon>
        <taxon>Phanerochaetaceae</taxon>
        <taxon>Phlebiopsis</taxon>
    </lineage>
</organism>
<gene>
    <name evidence="8" type="ORF">PHLGIDRAFT_513632</name>
</gene>
<feature type="compositionally biased region" description="Basic and acidic residues" evidence="6">
    <location>
        <begin position="240"/>
        <end position="249"/>
    </location>
</feature>
<feature type="DNA-binding region" description="Homeobox" evidence="4">
    <location>
        <begin position="139"/>
        <end position="201"/>
    </location>
</feature>
<dbReference type="STRING" id="745531.A0A0C3SF91"/>
<evidence type="ECO:0000256" key="4">
    <source>
        <dbReference type="PROSITE-ProRule" id="PRU00108"/>
    </source>
</evidence>
<evidence type="ECO:0000256" key="1">
    <source>
        <dbReference type="ARBA" id="ARBA00023125"/>
    </source>
</evidence>
<dbReference type="PANTHER" id="PTHR24327:SF41">
    <property type="entry name" value="BRAIN-SPECIFIC HOMEOBOX PROTEIN"/>
    <property type="match status" value="1"/>
</dbReference>
<dbReference type="SMART" id="SM00389">
    <property type="entry name" value="HOX"/>
    <property type="match status" value="1"/>
</dbReference>
<name>A0A0C3SF91_PHLG1</name>
<evidence type="ECO:0000313" key="8">
    <source>
        <dbReference type="EMBL" id="KIP11675.1"/>
    </source>
</evidence>
<sequence>MTVGVNYLACEVRRTVLADEAIQTACTIYLAQIRRSIAPKRCTHGLASASRESLVASMMRVDQPEGLASVPIGIIAGNDISSSEKAPVPNCGQYDAQRIAPDVAALKTRPRRQSFPRSPLIMDLMSRTLQAASSSKTQVPFSRRRMQPSELQALQSLYDIKTHPTKDERLRLARELGLVQSDIKTVNVWYQNKRRSMKKKLLKWTEAENSSVSSSTSSILAPKTHPMLRRNPSYTLDSIASRRERRDSRPPLCPRKHAANQAADGFDFSDNDWRPENIYDLIPSSPLQPPSSPAGECTLFSGLPPTSKMVRSLEFACAKDRADRRRRANMRKGLVDSDVEYEEEVQVDFDVPELDLDGGSDSEGEFIITPDTSLQSMVVPSRLLRTPSPKGKGKGKEKAGLVLHADEEAARALLSFRGA</sequence>
<dbReference type="InterPro" id="IPR050460">
    <property type="entry name" value="Distal-less_Homeobox_TF"/>
</dbReference>
<evidence type="ECO:0000256" key="5">
    <source>
        <dbReference type="RuleBase" id="RU000682"/>
    </source>
</evidence>
<dbReference type="GO" id="GO:0000981">
    <property type="term" value="F:DNA-binding transcription factor activity, RNA polymerase II-specific"/>
    <property type="evidence" value="ECO:0007669"/>
    <property type="project" value="TreeGrafter"/>
</dbReference>
<dbReference type="OrthoDB" id="6159439at2759"/>
<dbReference type="GO" id="GO:0005634">
    <property type="term" value="C:nucleus"/>
    <property type="evidence" value="ECO:0007669"/>
    <property type="project" value="UniProtKB-SubCell"/>
</dbReference>
<proteinExistence type="predicted"/>